<accession>A0ABR8PH30</accession>
<dbReference type="RefSeq" id="WP_191688627.1">
    <property type="nucleotide sequence ID" value="NZ_JACSQY010000002.1"/>
</dbReference>
<reference evidence="1 2" key="1">
    <citation type="submission" date="2020-08" db="EMBL/GenBank/DDBJ databases">
        <title>A Genomic Blueprint of the Chicken Gut Microbiome.</title>
        <authorList>
            <person name="Gilroy R."/>
            <person name="Ravi A."/>
            <person name="Getino M."/>
            <person name="Pursley I."/>
            <person name="Horton D.L."/>
            <person name="Alikhan N.-F."/>
            <person name="Baker D."/>
            <person name="Gharbi K."/>
            <person name="Hall N."/>
            <person name="Watson M."/>
            <person name="Adriaenssens E.M."/>
            <person name="Foster-Nyarko E."/>
            <person name="Jarju S."/>
            <person name="Secka A."/>
            <person name="Antonio M."/>
            <person name="Oren A."/>
            <person name="Chaudhuri R."/>
            <person name="La Ragione R.M."/>
            <person name="Hildebrand F."/>
            <person name="Pallen M.J."/>
        </authorList>
    </citation>
    <scope>NUCLEOTIDE SEQUENCE [LARGE SCALE GENOMIC DNA]</scope>
    <source>
        <strain evidence="1 2">Sa3CUA8</strain>
    </source>
</reference>
<evidence type="ECO:0000313" key="1">
    <source>
        <dbReference type="EMBL" id="MBD7907459.1"/>
    </source>
</evidence>
<keyword evidence="2" id="KW-1185">Reference proteome</keyword>
<proteinExistence type="predicted"/>
<evidence type="ECO:0000313" key="2">
    <source>
        <dbReference type="Proteomes" id="UP000659496"/>
    </source>
</evidence>
<dbReference type="PROSITE" id="PS51257">
    <property type="entry name" value="PROKAR_LIPOPROTEIN"/>
    <property type="match status" value="1"/>
</dbReference>
<name>A0ABR8PH30_9BACL</name>
<organism evidence="1 2">
    <name type="scientific">Sporosarcina gallistercoris</name>
    <dbReference type="NCBI Taxonomy" id="2762245"/>
    <lineage>
        <taxon>Bacteria</taxon>
        <taxon>Bacillati</taxon>
        <taxon>Bacillota</taxon>
        <taxon>Bacilli</taxon>
        <taxon>Bacillales</taxon>
        <taxon>Caryophanaceae</taxon>
        <taxon>Sporosarcina</taxon>
    </lineage>
</organism>
<evidence type="ECO:0008006" key="3">
    <source>
        <dbReference type="Google" id="ProtNLM"/>
    </source>
</evidence>
<dbReference type="Proteomes" id="UP000659496">
    <property type="component" value="Unassembled WGS sequence"/>
</dbReference>
<sequence length="127" mass="14507">MKRIAGILIIGVWLLSGCSYTFAHEDGYRMAVINEGFPVPNNAYELKPEDCTTEIAKSAKYKMNNIGDEEGTPPPEYLVEIEKWGWTEIVEARVGNVHYFKKNGKIMSLIIQRDIFDVFEMSDEVKL</sequence>
<protein>
    <recommendedName>
        <fullName evidence="3">Lipoprotein</fullName>
    </recommendedName>
</protein>
<gene>
    <name evidence="1" type="ORF">H9659_03805</name>
</gene>
<comment type="caution">
    <text evidence="1">The sequence shown here is derived from an EMBL/GenBank/DDBJ whole genome shotgun (WGS) entry which is preliminary data.</text>
</comment>
<dbReference type="EMBL" id="JACSQY010000002">
    <property type="protein sequence ID" value="MBD7907459.1"/>
    <property type="molecule type" value="Genomic_DNA"/>
</dbReference>